<evidence type="ECO:0000256" key="3">
    <source>
        <dbReference type="ARBA" id="ARBA00023136"/>
    </source>
</evidence>
<protein>
    <recommendedName>
        <fullName evidence="4">Copper transport protein</fullName>
    </recommendedName>
</protein>
<name>A0A9P8I9K2_9PEZI</name>
<evidence type="ECO:0000256" key="2">
    <source>
        <dbReference type="ARBA" id="ARBA00022989"/>
    </source>
</evidence>
<keyword evidence="6" id="KW-1185">Reference proteome</keyword>
<reference evidence="5" key="1">
    <citation type="submission" date="2021-03" db="EMBL/GenBank/DDBJ databases">
        <title>Comparative genomics and phylogenomic investigation of the class Geoglossomycetes provide insights into ecological specialization and systematics.</title>
        <authorList>
            <person name="Melie T."/>
            <person name="Pirro S."/>
            <person name="Miller A.N."/>
            <person name="Quandt A."/>
        </authorList>
    </citation>
    <scope>NUCLEOTIDE SEQUENCE</scope>
    <source>
        <strain evidence="5">GBOQ0MN5Z8</strain>
    </source>
</reference>
<evidence type="ECO:0000313" key="5">
    <source>
        <dbReference type="EMBL" id="KAH0543189.1"/>
    </source>
</evidence>
<dbReference type="GO" id="GO:0005886">
    <property type="term" value="C:plasma membrane"/>
    <property type="evidence" value="ECO:0007669"/>
    <property type="project" value="TreeGrafter"/>
</dbReference>
<dbReference type="EMBL" id="JAGHQL010000037">
    <property type="protein sequence ID" value="KAH0543189.1"/>
    <property type="molecule type" value="Genomic_DNA"/>
</dbReference>
<dbReference type="GO" id="GO:0005375">
    <property type="term" value="F:copper ion transmembrane transporter activity"/>
    <property type="evidence" value="ECO:0007669"/>
    <property type="project" value="UniProtKB-UniRule"/>
</dbReference>
<dbReference type="Proteomes" id="UP000698800">
    <property type="component" value="Unassembled WGS sequence"/>
</dbReference>
<keyword evidence="4" id="KW-0187">Copper transport</keyword>
<dbReference type="Pfam" id="PF04145">
    <property type="entry name" value="Ctr"/>
    <property type="match status" value="1"/>
</dbReference>
<dbReference type="PANTHER" id="PTHR12483:SF120">
    <property type="entry name" value="HIGH-AFFINITY COPPER TRANSPORTER CTRA2"/>
    <property type="match status" value="1"/>
</dbReference>
<keyword evidence="3 4" id="KW-0472">Membrane</keyword>
<evidence type="ECO:0000256" key="1">
    <source>
        <dbReference type="ARBA" id="ARBA00022692"/>
    </source>
</evidence>
<dbReference type="OrthoDB" id="73901at2759"/>
<comment type="caution">
    <text evidence="5">The sequence shown here is derived from an EMBL/GenBank/DDBJ whole genome shotgun (WGS) entry which is preliminary data.</text>
</comment>
<keyword evidence="4" id="KW-0406">Ion transport</keyword>
<dbReference type="PANTHER" id="PTHR12483">
    <property type="entry name" value="SOLUTE CARRIER FAMILY 31 COPPER TRANSPORTERS"/>
    <property type="match status" value="1"/>
</dbReference>
<keyword evidence="4" id="KW-0186">Copper</keyword>
<sequence length="171" mass="19058">MSMGMASVFHISTTDPLYVASWAPHSSSAYAGTCIFLIILAALWRGLFALKAIVERRWVDQALRRRYIVVAGKPRESERTSQESEGKGVVLLTERGVEEEVRVVRSKARGVMPWRFSVDLPRALMVLVISAVGYLLMLAVMSFNVGYFLSVISGIFVGEVAVGRYTQMEEH</sequence>
<comment type="subcellular location">
    <subcellularLocation>
        <location evidence="4">Membrane</location>
        <topology evidence="4">Multi-pass membrane protein</topology>
    </subcellularLocation>
</comment>
<proteinExistence type="inferred from homology"/>
<gene>
    <name evidence="5" type="ORF">FGG08_002450</name>
</gene>
<accession>A0A9P8I9K2</accession>
<dbReference type="AlphaFoldDB" id="A0A9P8I9K2"/>
<feature type="transmembrane region" description="Helical" evidence="4">
    <location>
        <begin position="29"/>
        <end position="48"/>
    </location>
</feature>
<comment type="similarity">
    <text evidence="4">Belongs to the copper transporter (Ctr) (TC 1.A.56) family. SLC31A subfamily.</text>
</comment>
<keyword evidence="1 4" id="KW-0812">Transmembrane</keyword>
<organism evidence="5 6">
    <name type="scientific">Glutinoglossum americanum</name>
    <dbReference type="NCBI Taxonomy" id="1670608"/>
    <lineage>
        <taxon>Eukaryota</taxon>
        <taxon>Fungi</taxon>
        <taxon>Dikarya</taxon>
        <taxon>Ascomycota</taxon>
        <taxon>Pezizomycotina</taxon>
        <taxon>Geoglossomycetes</taxon>
        <taxon>Geoglossales</taxon>
        <taxon>Geoglossaceae</taxon>
        <taxon>Glutinoglossum</taxon>
    </lineage>
</organism>
<feature type="transmembrane region" description="Helical" evidence="4">
    <location>
        <begin position="123"/>
        <end position="141"/>
    </location>
</feature>
<keyword evidence="4" id="KW-0813">Transport</keyword>
<evidence type="ECO:0000256" key="4">
    <source>
        <dbReference type="RuleBase" id="RU367022"/>
    </source>
</evidence>
<dbReference type="InterPro" id="IPR007274">
    <property type="entry name" value="Cop_transporter"/>
</dbReference>
<keyword evidence="2 4" id="KW-1133">Transmembrane helix</keyword>
<evidence type="ECO:0000313" key="6">
    <source>
        <dbReference type="Proteomes" id="UP000698800"/>
    </source>
</evidence>